<dbReference type="EMBL" id="MU858636">
    <property type="protein sequence ID" value="KAK4205912.1"/>
    <property type="molecule type" value="Genomic_DNA"/>
</dbReference>
<comment type="caution">
    <text evidence="2">The sequence shown here is derived from an EMBL/GenBank/DDBJ whole genome shotgun (WGS) entry which is preliminary data.</text>
</comment>
<evidence type="ECO:0000313" key="2">
    <source>
        <dbReference type="EMBL" id="KAK4205912.1"/>
    </source>
</evidence>
<evidence type="ECO:0000313" key="3">
    <source>
        <dbReference type="Proteomes" id="UP001301769"/>
    </source>
</evidence>
<reference evidence="2" key="2">
    <citation type="submission" date="2023-05" db="EMBL/GenBank/DDBJ databases">
        <authorList>
            <consortium name="Lawrence Berkeley National Laboratory"/>
            <person name="Steindorff A."/>
            <person name="Hensen N."/>
            <person name="Bonometti L."/>
            <person name="Westerberg I."/>
            <person name="Brannstrom I.O."/>
            <person name="Guillou S."/>
            <person name="Cros-Aarteil S."/>
            <person name="Calhoun S."/>
            <person name="Haridas S."/>
            <person name="Kuo A."/>
            <person name="Mondo S."/>
            <person name="Pangilinan J."/>
            <person name="Riley R."/>
            <person name="Labutti K."/>
            <person name="Andreopoulos B."/>
            <person name="Lipzen A."/>
            <person name="Chen C."/>
            <person name="Yanf M."/>
            <person name="Daum C."/>
            <person name="Ng V."/>
            <person name="Clum A."/>
            <person name="Ohm R."/>
            <person name="Martin F."/>
            <person name="Silar P."/>
            <person name="Natvig D."/>
            <person name="Lalanne C."/>
            <person name="Gautier V."/>
            <person name="Ament-Velasquez S.L."/>
            <person name="Kruys A."/>
            <person name="Hutchinson M.I."/>
            <person name="Powell A.J."/>
            <person name="Barry K."/>
            <person name="Miller A.N."/>
            <person name="Grigoriev I.V."/>
            <person name="Debuchy R."/>
            <person name="Gladieux P."/>
            <person name="Thoren M.H."/>
            <person name="Johannesson H."/>
        </authorList>
    </citation>
    <scope>NUCLEOTIDE SEQUENCE</scope>
    <source>
        <strain evidence="2">PSN293</strain>
    </source>
</reference>
<gene>
    <name evidence="2" type="ORF">QBC37DRAFT_488413</name>
</gene>
<proteinExistence type="predicted"/>
<feature type="region of interest" description="Disordered" evidence="1">
    <location>
        <begin position="41"/>
        <end position="61"/>
    </location>
</feature>
<organism evidence="2 3">
    <name type="scientific">Rhypophila decipiens</name>
    <dbReference type="NCBI Taxonomy" id="261697"/>
    <lineage>
        <taxon>Eukaryota</taxon>
        <taxon>Fungi</taxon>
        <taxon>Dikarya</taxon>
        <taxon>Ascomycota</taxon>
        <taxon>Pezizomycotina</taxon>
        <taxon>Sordariomycetes</taxon>
        <taxon>Sordariomycetidae</taxon>
        <taxon>Sordariales</taxon>
        <taxon>Naviculisporaceae</taxon>
        <taxon>Rhypophila</taxon>
    </lineage>
</organism>
<keyword evidence="3" id="KW-1185">Reference proteome</keyword>
<accession>A0AAN7B117</accession>
<evidence type="ECO:0000256" key="1">
    <source>
        <dbReference type="SAM" id="MobiDB-lite"/>
    </source>
</evidence>
<name>A0AAN7B117_9PEZI</name>
<protein>
    <submittedName>
        <fullName evidence="2">Uncharacterized protein</fullName>
    </submittedName>
</protein>
<reference evidence="2" key="1">
    <citation type="journal article" date="2023" name="Mol. Phylogenet. Evol.">
        <title>Genome-scale phylogeny and comparative genomics of the fungal order Sordariales.</title>
        <authorList>
            <person name="Hensen N."/>
            <person name="Bonometti L."/>
            <person name="Westerberg I."/>
            <person name="Brannstrom I.O."/>
            <person name="Guillou S."/>
            <person name="Cros-Aarteil S."/>
            <person name="Calhoun S."/>
            <person name="Haridas S."/>
            <person name="Kuo A."/>
            <person name="Mondo S."/>
            <person name="Pangilinan J."/>
            <person name="Riley R."/>
            <person name="LaButti K."/>
            <person name="Andreopoulos B."/>
            <person name="Lipzen A."/>
            <person name="Chen C."/>
            <person name="Yan M."/>
            <person name="Daum C."/>
            <person name="Ng V."/>
            <person name="Clum A."/>
            <person name="Steindorff A."/>
            <person name="Ohm R.A."/>
            <person name="Martin F."/>
            <person name="Silar P."/>
            <person name="Natvig D.O."/>
            <person name="Lalanne C."/>
            <person name="Gautier V."/>
            <person name="Ament-Velasquez S.L."/>
            <person name="Kruys A."/>
            <person name="Hutchinson M.I."/>
            <person name="Powell A.J."/>
            <person name="Barry K."/>
            <person name="Miller A.N."/>
            <person name="Grigoriev I.V."/>
            <person name="Debuchy R."/>
            <person name="Gladieux P."/>
            <person name="Hiltunen Thoren M."/>
            <person name="Johannesson H."/>
        </authorList>
    </citation>
    <scope>NUCLEOTIDE SEQUENCE</scope>
    <source>
        <strain evidence="2">PSN293</strain>
    </source>
</reference>
<sequence length="422" mass="45666">MEVDMLGGKFNMTDFAATIGLGQFRHIGAITVKRHALVKREGSHSNLREDKNGKTATTSTPAEDRMERIHPVNAYMSSELDNLFAELGGQEEIRHDDIPRPMDVSIDAIHVPDIDDDQLHGARADTNPRHVTVTPPVPIAPARRCEITPENFDNVPIAPPRTAFEVPEHTPVEDVAPAVAQFLELTRTAKLPASVAGDTIRANQSTPVGFVTRVTIALTALEQGATPSPFPIGTPLDVIQVNIKTAGTALNLHPDHTPIFLPNGLTPNEKPGLISLLVYGGPSAYTWRYRTPPGQDPDPRAPLMPAVVRFLCPGGSNQLLAITMDDVALPAVGGAALTIPNMRALERFYHDRSFRNDVFDTAWRTAAALHAVYLNPQPEPDDAIKLNQGFVLDRTVNTHDGIDYSAHGWTGAGTPHAEAALA</sequence>
<dbReference type="Proteomes" id="UP001301769">
    <property type="component" value="Unassembled WGS sequence"/>
</dbReference>
<dbReference type="AlphaFoldDB" id="A0AAN7B117"/>
<feature type="compositionally biased region" description="Basic and acidic residues" evidence="1">
    <location>
        <begin position="41"/>
        <end position="53"/>
    </location>
</feature>